<comment type="caution">
    <text evidence="3">The sequence shown here is derived from an EMBL/GenBank/DDBJ whole genome shotgun (WGS) entry which is preliminary data.</text>
</comment>
<keyword evidence="2" id="KW-0472">Membrane</keyword>
<dbReference type="AlphaFoldDB" id="A0A652YP73"/>
<gene>
    <name evidence="3" type="ORF">FNL38_104290</name>
</gene>
<sequence>MTLSELVAQSHELVPHRAILDAAEHTLVIARGKPYGPEQAFHELLRVATEHRIAVLTLARALIDVSQTREPESLPKDLPHTVAAAQWGALLDLPTRETLHAHDTDDAEVESHPADEPAVDYLLSTDLAGRIVFVSLAFTIAAIVGFFAHDWALLLLVTAACTAWAAVALAMKAVRTSRTHRRSIPTEYRSNTQAPNNSHRHTVAA</sequence>
<feature type="compositionally biased region" description="Polar residues" evidence="1">
    <location>
        <begin position="188"/>
        <end position="197"/>
    </location>
</feature>
<evidence type="ECO:0000256" key="2">
    <source>
        <dbReference type="SAM" id="Phobius"/>
    </source>
</evidence>
<evidence type="ECO:0008006" key="4">
    <source>
        <dbReference type="Google" id="ProtNLM"/>
    </source>
</evidence>
<accession>A0A652YP73</accession>
<name>A0A652YP73_NOCGL</name>
<proteinExistence type="predicted"/>
<reference evidence="3" key="1">
    <citation type="submission" date="2019-07" db="EMBL/GenBank/DDBJ databases">
        <title>Genomic Encyclopedia of Type Strains, Phase IV (KMG-IV): sequencing the most valuable type-strain genomes for metagenomic binning, comparative biology and taxonomic classification.</title>
        <authorList>
            <person name="Goeker M."/>
        </authorList>
    </citation>
    <scope>NUCLEOTIDE SEQUENCE</scope>
    <source>
        <strain evidence="3">DSM 44596</strain>
    </source>
</reference>
<feature type="transmembrane region" description="Helical" evidence="2">
    <location>
        <begin position="127"/>
        <end position="147"/>
    </location>
</feature>
<evidence type="ECO:0000313" key="3">
    <source>
        <dbReference type="EMBL" id="TYQ03921.1"/>
    </source>
</evidence>
<dbReference type="EMBL" id="VNIQ01000004">
    <property type="protein sequence ID" value="TYQ03921.1"/>
    <property type="molecule type" value="Genomic_DNA"/>
</dbReference>
<evidence type="ECO:0000256" key="1">
    <source>
        <dbReference type="SAM" id="MobiDB-lite"/>
    </source>
</evidence>
<feature type="transmembrane region" description="Helical" evidence="2">
    <location>
        <begin position="153"/>
        <end position="174"/>
    </location>
</feature>
<feature type="region of interest" description="Disordered" evidence="1">
    <location>
        <begin position="181"/>
        <end position="205"/>
    </location>
</feature>
<protein>
    <recommendedName>
        <fullName evidence="4">ANTAR domain-containing protein</fullName>
    </recommendedName>
</protein>
<keyword evidence="2" id="KW-0812">Transmembrane</keyword>
<organism evidence="3">
    <name type="scientific">Nocardia globerula</name>
    <dbReference type="NCBI Taxonomy" id="1818"/>
    <lineage>
        <taxon>Bacteria</taxon>
        <taxon>Bacillati</taxon>
        <taxon>Actinomycetota</taxon>
        <taxon>Actinomycetes</taxon>
        <taxon>Mycobacteriales</taxon>
        <taxon>Nocardiaceae</taxon>
        <taxon>Nocardia</taxon>
    </lineage>
</organism>
<keyword evidence="2" id="KW-1133">Transmembrane helix</keyword>